<evidence type="ECO:0000256" key="3">
    <source>
        <dbReference type="ARBA" id="ARBA00021539"/>
    </source>
</evidence>
<comment type="similarity">
    <text evidence="2">Belongs to the GSP J family.</text>
</comment>
<dbReference type="InterPro" id="IPR045584">
    <property type="entry name" value="Pilin-like"/>
</dbReference>
<accession>A0ABQ6FK62</accession>
<dbReference type="NCBIfam" id="TIGR02532">
    <property type="entry name" value="IV_pilin_GFxxxE"/>
    <property type="match status" value="1"/>
</dbReference>
<proteinExistence type="inferred from homology"/>
<evidence type="ECO:0000256" key="2">
    <source>
        <dbReference type="ARBA" id="ARBA00011084"/>
    </source>
</evidence>
<dbReference type="PANTHER" id="PTHR39583">
    <property type="entry name" value="TYPE II SECRETION SYSTEM PROTEIN J-RELATED"/>
    <property type="match status" value="1"/>
</dbReference>
<keyword evidence="8 11" id="KW-1133">Transmembrane helix</keyword>
<evidence type="ECO:0000256" key="7">
    <source>
        <dbReference type="ARBA" id="ARBA00022692"/>
    </source>
</evidence>
<reference evidence="13" key="1">
    <citation type="journal article" date="2019" name="Int. J. Syst. Evol. Microbiol.">
        <title>The Global Catalogue of Microorganisms (GCM) 10K type strain sequencing project: providing services to taxonomists for standard genome sequencing and annotation.</title>
        <authorList>
            <consortium name="The Broad Institute Genomics Platform"/>
            <consortium name="The Broad Institute Genome Sequencing Center for Infectious Disease"/>
            <person name="Wu L."/>
            <person name="Ma J."/>
        </authorList>
    </citation>
    <scope>NUCLEOTIDE SEQUENCE [LARGE SCALE GENOMIC DNA]</scope>
    <source>
        <strain evidence="13">NBRC 102407</strain>
    </source>
</reference>
<keyword evidence="13" id="KW-1185">Reference proteome</keyword>
<dbReference type="NCBIfam" id="TIGR01711">
    <property type="entry name" value="gspJ"/>
    <property type="match status" value="1"/>
</dbReference>
<evidence type="ECO:0000313" key="12">
    <source>
        <dbReference type="EMBL" id="GLT24616.1"/>
    </source>
</evidence>
<evidence type="ECO:0000313" key="13">
    <source>
        <dbReference type="Proteomes" id="UP001157167"/>
    </source>
</evidence>
<organism evidence="12 13">
    <name type="scientific">Zoogloea oryzae</name>
    <dbReference type="NCBI Taxonomy" id="310767"/>
    <lineage>
        <taxon>Bacteria</taxon>
        <taxon>Pseudomonadati</taxon>
        <taxon>Pseudomonadota</taxon>
        <taxon>Betaproteobacteria</taxon>
        <taxon>Rhodocyclales</taxon>
        <taxon>Zoogloeaceae</taxon>
        <taxon>Zoogloea</taxon>
    </lineage>
</organism>
<keyword evidence="7 11" id="KW-0812">Transmembrane</keyword>
<dbReference type="InterPro" id="IPR010055">
    <property type="entry name" value="T2SS_protein-GspJ"/>
</dbReference>
<protein>
    <recommendedName>
        <fullName evidence="3">Type II secretion system protein J</fullName>
    </recommendedName>
</protein>
<feature type="compositionally biased region" description="Polar residues" evidence="10">
    <location>
        <begin position="67"/>
        <end position="80"/>
    </location>
</feature>
<dbReference type="Pfam" id="PF11612">
    <property type="entry name" value="T2SSJ"/>
    <property type="match status" value="1"/>
</dbReference>
<keyword evidence="4" id="KW-1003">Cell membrane</keyword>
<name>A0ABQ6FK62_9RHOO</name>
<evidence type="ECO:0000256" key="8">
    <source>
        <dbReference type="ARBA" id="ARBA00022989"/>
    </source>
</evidence>
<dbReference type="PANTHER" id="PTHR39583:SF2">
    <property type="entry name" value="TYPE II SECRETION SYSTEM PROTEIN J"/>
    <property type="match status" value="1"/>
</dbReference>
<comment type="caution">
    <text evidence="12">The sequence shown here is derived from an EMBL/GenBank/DDBJ whole genome shotgun (WGS) entry which is preliminary data.</text>
</comment>
<dbReference type="PROSITE" id="PS00409">
    <property type="entry name" value="PROKAR_NTER_METHYL"/>
    <property type="match status" value="1"/>
</dbReference>
<evidence type="ECO:0000256" key="9">
    <source>
        <dbReference type="ARBA" id="ARBA00023136"/>
    </source>
</evidence>
<evidence type="ECO:0000256" key="1">
    <source>
        <dbReference type="ARBA" id="ARBA00004377"/>
    </source>
</evidence>
<dbReference type="SUPFAM" id="SSF54523">
    <property type="entry name" value="Pili subunits"/>
    <property type="match status" value="1"/>
</dbReference>
<evidence type="ECO:0000256" key="6">
    <source>
        <dbReference type="ARBA" id="ARBA00022519"/>
    </source>
</evidence>
<dbReference type="Proteomes" id="UP001157167">
    <property type="component" value="Unassembled WGS sequence"/>
</dbReference>
<evidence type="ECO:0000256" key="11">
    <source>
        <dbReference type="SAM" id="Phobius"/>
    </source>
</evidence>
<keyword evidence="9 11" id="KW-0472">Membrane</keyword>
<dbReference type="InterPro" id="IPR051621">
    <property type="entry name" value="T2SS_protein_J"/>
</dbReference>
<evidence type="ECO:0000256" key="4">
    <source>
        <dbReference type="ARBA" id="ARBA00022475"/>
    </source>
</evidence>
<sequence>MSRTGQRGLTLIELMVALSVFAVLGVLSYRALSEVANSHTRLEASFERWRAINRSIQRIDADLLQAVSTTGRNPGQTGRDGTTPGGNPNPAARTTTAAPMLLTRAASGGPEFQFLRLDDTRGVRRVGYRLVDGRLEWLRWSGRDALGEPDVEPLLDKVRGVRWRFLLNNNRLDAWPPGDTRATLPDAVILELDLEGTGVLTRLIALR</sequence>
<dbReference type="Gene3D" id="3.10.610.10">
    <property type="entry name" value="GSPII I/J protein-like"/>
    <property type="match status" value="1"/>
</dbReference>
<feature type="transmembrane region" description="Helical" evidence="11">
    <location>
        <begin position="12"/>
        <end position="32"/>
    </location>
</feature>
<dbReference type="RefSeq" id="WP_284189785.1">
    <property type="nucleotide sequence ID" value="NZ_BSPX01000113.1"/>
</dbReference>
<dbReference type="InterPro" id="IPR012902">
    <property type="entry name" value="N_methyl_site"/>
</dbReference>
<keyword evidence="5" id="KW-0488">Methylation</keyword>
<dbReference type="EMBL" id="BSPX01000113">
    <property type="protein sequence ID" value="GLT24616.1"/>
    <property type="molecule type" value="Genomic_DNA"/>
</dbReference>
<keyword evidence="6" id="KW-0997">Cell inner membrane</keyword>
<gene>
    <name evidence="12" type="primary">gspJ</name>
    <name evidence="12" type="ORF">GCM10007933_41040</name>
</gene>
<evidence type="ECO:0000256" key="10">
    <source>
        <dbReference type="SAM" id="MobiDB-lite"/>
    </source>
</evidence>
<evidence type="ECO:0000256" key="5">
    <source>
        <dbReference type="ARBA" id="ARBA00022481"/>
    </source>
</evidence>
<feature type="region of interest" description="Disordered" evidence="10">
    <location>
        <begin position="67"/>
        <end position="94"/>
    </location>
</feature>
<dbReference type="Gene3D" id="2.10.70.20">
    <property type="entry name" value="gspk-gspi-gspj complex like domains"/>
    <property type="match status" value="1"/>
</dbReference>
<comment type="subcellular location">
    <subcellularLocation>
        <location evidence="1">Cell inner membrane</location>
        <topology evidence="1">Single-pass membrane protein</topology>
    </subcellularLocation>
</comment>
<dbReference type="Pfam" id="PF07963">
    <property type="entry name" value="N_methyl"/>
    <property type="match status" value="1"/>
</dbReference>